<feature type="coiled-coil region" evidence="2">
    <location>
        <begin position="152"/>
        <end position="179"/>
    </location>
</feature>
<feature type="domain" description="Peptidoglycan hydrolase PcsB coiled-coil" evidence="3">
    <location>
        <begin position="97"/>
        <end position="161"/>
    </location>
</feature>
<dbReference type="InterPro" id="IPR057309">
    <property type="entry name" value="PcsB_CC"/>
</dbReference>
<gene>
    <name evidence="4" type="ORF">SAMN05660472_01735</name>
</gene>
<keyword evidence="5" id="KW-1185">Reference proteome</keyword>
<dbReference type="Pfam" id="PF24568">
    <property type="entry name" value="CC_PcsB"/>
    <property type="match status" value="1"/>
</dbReference>
<name>A0A1G9DU44_9FIRM</name>
<evidence type="ECO:0000256" key="2">
    <source>
        <dbReference type="SAM" id="Coils"/>
    </source>
</evidence>
<evidence type="ECO:0000313" key="4">
    <source>
        <dbReference type="EMBL" id="SDK67374.1"/>
    </source>
</evidence>
<keyword evidence="2" id="KW-0175">Coiled coil</keyword>
<dbReference type="Gene3D" id="6.10.250.3150">
    <property type="match status" value="1"/>
</dbReference>
<sequence>MSKLRKIKLFLGFSLFFIFFFGFVFSSIAVSQTDLFLEIQQKLDGISEEEKEILQNLFSLVQEIKEVEREETEIIEDIEVINQEITILESTIAVEEIAYEKKREDLKQVLKSYQRRGPGSYLEIILDSDNLTTFLRRLNILRDITRNTGELLGSLEESNENLIMERMKLTEKLVMMEEKQEKLRTSLAKKLQVKEDMEKYLIALEEEQEYYFQHLMNIQQVWEEIKPLFSEAAREFSRIIQEDNLPADALKTTFSFLRIKGILDEKTLNDIVIGQPRLPKMIFSLHPEKIEIALPEKNLIVAGTFIIEGGHTLKFQAEEGSFYGMPLEAGTIEELFREGHLALNLRPLIGDNILRSVEIMEGHLELIIIPVLF</sequence>
<proteinExistence type="predicted"/>
<dbReference type="OrthoDB" id="1706424at2"/>
<dbReference type="STRING" id="393762.SAMN05660472_01735"/>
<dbReference type="Proteomes" id="UP000198718">
    <property type="component" value="Unassembled WGS sequence"/>
</dbReference>
<protein>
    <recommendedName>
        <fullName evidence="3">Peptidoglycan hydrolase PcsB coiled-coil domain-containing protein</fullName>
    </recommendedName>
</protein>
<reference evidence="4 5" key="1">
    <citation type="submission" date="2016-10" db="EMBL/GenBank/DDBJ databases">
        <authorList>
            <person name="de Groot N.N."/>
        </authorList>
    </citation>
    <scope>NUCLEOTIDE SEQUENCE [LARGE SCALE GENOMIC DNA]</scope>
    <source>
        <strain evidence="4 5">DSM 18346</strain>
    </source>
</reference>
<keyword evidence="1" id="KW-0732">Signal</keyword>
<feature type="coiled-coil region" evidence="2">
    <location>
        <begin position="50"/>
        <end position="116"/>
    </location>
</feature>
<organism evidence="4 5">
    <name type="scientific">Natronincola ferrireducens</name>
    <dbReference type="NCBI Taxonomy" id="393762"/>
    <lineage>
        <taxon>Bacteria</taxon>
        <taxon>Bacillati</taxon>
        <taxon>Bacillota</taxon>
        <taxon>Clostridia</taxon>
        <taxon>Peptostreptococcales</taxon>
        <taxon>Natronincolaceae</taxon>
        <taxon>Natronincola</taxon>
    </lineage>
</organism>
<evidence type="ECO:0000313" key="5">
    <source>
        <dbReference type="Proteomes" id="UP000198718"/>
    </source>
</evidence>
<evidence type="ECO:0000256" key="1">
    <source>
        <dbReference type="ARBA" id="ARBA00022729"/>
    </source>
</evidence>
<dbReference type="RefSeq" id="WP_090553314.1">
    <property type="nucleotide sequence ID" value="NZ_FNFP01000003.1"/>
</dbReference>
<dbReference type="AlphaFoldDB" id="A0A1G9DU44"/>
<dbReference type="EMBL" id="FNFP01000003">
    <property type="protein sequence ID" value="SDK67374.1"/>
    <property type="molecule type" value="Genomic_DNA"/>
</dbReference>
<evidence type="ECO:0000259" key="3">
    <source>
        <dbReference type="Pfam" id="PF24568"/>
    </source>
</evidence>
<accession>A0A1G9DU44</accession>